<dbReference type="EMBL" id="CP076132">
    <property type="protein sequence ID" value="QWG03881.1"/>
    <property type="molecule type" value="Genomic_DNA"/>
</dbReference>
<dbReference type="Proteomes" id="UP000678679">
    <property type="component" value="Chromosome 1"/>
</dbReference>
<reference evidence="2 3" key="1">
    <citation type="submission" date="2021-05" db="EMBL/GenBank/DDBJ databases">
        <title>Comparative genomic studies on the polysaccharide-degrading batcterial strains of the Flammeovirga genus.</title>
        <authorList>
            <person name="Zewei F."/>
            <person name="Zheng Z."/>
            <person name="Yu L."/>
            <person name="Ruyue G."/>
            <person name="Yanhong M."/>
            <person name="Yuanyuan C."/>
            <person name="Jingyan G."/>
            <person name="Wenjun H."/>
        </authorList>
    </citation>
    <scope>NUCLEOTIDE SEQUENCE [LARGE SCALE GENOMIC DNA]</scope>
    <source>
        <strain evidence="2 3">NBRC:100898</strain>
    </source>
</reference>
<dbReference type="Pfam" id="PF11276">
    <property type="entry name" value="DUF3078"/>
    <property type="match status" value="1"/>
</dbReference>
<keyword evidence="1" id="KW-0732">Signal</keyword>
<keyword evidence="3" id="KW-1185">Reference proteome</keyword>
<proteinExistence type="predicted"/>
<protein>
    <submittedName>
        <fullName evidence="2">DUF3078 domain-containing protein</fullName>
    </submittedName>
</protein>
<organism evidence="2 3">
    <name type="scientific">Flammeovirga yaeyamensis</name>
    <dbReference type="NCBI Taxonomy" id="367791"/>
    <lineage>
        <taxon>Bacteria</taxon>
        <taxon>Pseudomonadati</taxon>
        <taxon>Bacteroidota</taxon>
        <taxon>Cytophagia</taxon>
        <taxon>Cytophagales</taxon>
        <taxon>Flammeovirgaceae</taxon>
        <taxon>Flammeovirga</taxon>
    </lineage>
</organism>
<feature type="signal peptide" evidence="1">
    <location>
        <begin position="1"/>
        <end position="24"/>
    </location>
</feature>
<name>A0AAX1NBQ6_9BACT</name>
<gene>
    <name evidence="2" type="ORF">KMW28_09975</name>
</gene>
<dbReference type="InterPro" id="IPR021428">
    <property type="entry name" value="DUF3078"/>
</dbReference>
<dbReference type="RefSeq" id="WP_169665289.1">
    <property type="nucleotide sequence ID" value="NZ_CP076132.1"/>
</dbReference>
<evidence type="ECO:0000313" key="3">
    <source>
        <dbReference type="Proteomes" id="UP000678679"/>
    </source>
</evidence>
<feature type="chain" id="PRO_5043735152" evidence="1">
    <location>
        <begin position="25"/>
        <end position="316"/>
    </location>
</feature>
<evidence type="ECO:0000256" key="1">
    <source>
        <dbReference type="SAM" id="SignalP"/>
    </source>
</evidence>
<dbReference type="KEGG" id="fya:KMW28_09975"/>
<dbReference type="AlphaFoldDB" id="A0AAX1NBQ6"/>
<accession>A0AAX1NBQ6</accession>
<sequence>MKIQKVYFIFLLTITSFITSETFAQDSTATAPQGPWKKEGKIGANFSNVGLVNWTGGGTSSYSFGGVFNYKMIRETEKAITRISTDMAYGMINQSESAFPMKKTDDQLVLGFDYSYKWTEKLLFTVALDFRSQFDKGFEYNTIDDPNNPGGKIETETQISAFMAPGYLNANIGLTYTPAKWIYATYSPVANRMTFVVDTVFSTRYGLDTGDNFRDQLGMNFKLGIKKELVKNVTLTSTYNMFAEYDRLDEWVVNWDLLIDMKVNDWLSANFGTQLIYDPDVTVNRDDGTMGQAIQFKHALNIGIVYTLHKKKEKKE</sequence>
<evidence type="ECO:0000313" key="2">
    <source>
        <dbReference type="EMBL" id="QWG03881.1"/>
    </source>
</evidence>